<keyword evidence="2 3" id="KW-0808">Transferase</keyword>
<organism evidence="4 5">
    <name type="scientific">Mya arenaria</name>
    <name type="common">Soft-shell clam</name>
    <dbReference type="NCBI Taxonomy" id="6604"/>
    <lineage>
        <taxon>Eukaryota</taxon>
        <taxon>Metazoa</taxon>
        <taxon>Spiralia</taxon>
        <taxon>Lophotrochozoa</taxon>
        <taxon>Mollusca</taxon>
        <taxon>Bivalvia</taxon>
        <taxon>Autobranchia</taxon>
        <taxon>Heteroconchia</taxon>
        <taxon>Euheterodonta</taxon>
        <taxon>Imparidentia</taxon>
        <taxon>Neoheterodontei</taxon>
        <taxon>Myida</taxon>
        <taxon>Myoidea</taxon>
        <taxon>Myidae</taxon>
        <taxon>Mya</taxon>
    </lineage>
</organism>
<dbReference type="PANTHER" id="PTHR11927:SF9">
    <property type="entry name" value="L-FUCOSYLTRANSFERASE"/>
    <property type="match status" value="1"/>
</dbReference>
<dbReference type="EC" id="2.4.1.-" evidence="3"/>
<keyword evidence="3" id="KW-0325">Glycoprotein</keyword>
<dbReference type="Pfam" id="PF01531">
    <property type="entry name" value="Glyco_transf_11"/>
    <property type="match status" value="1"/>
</dbReference>
<keyword evidence="3" id="KW-0812">Transmembrane</keyword>
<keyword evidence="1 3" id="KW-0328">Glycosyltransferase</keyword>
<keyword evidence="3" id="KW-0735">Signal-anchor</keyword>
<dbReference type="InterPro" id="IPR002516">
    <property type="entry name" value="Glyco_trans_11"/>
</dbReference>
<evidence type="ECO:0000313" key="4">
    <source>
        <dbReference type="EMBL" id="WAR29645.1"/>
    </source>
</evidence>
<dbReference type="CDD" id="cd11301">
    <property type="entry name" value="Fut1_Fut2_like"/>
    <property type="match status" value="1"/>
</dbReference>
<dbReference type="Proteomes" id="UP001164746">
    <property type="component" value="Chromosome 16"/>
</dbReference>
<gene>
    <name evidence="4" type="ORF">MAR_003213</name>
</gene>
<evidence type="ECO:0000256" key="2">
    <source>
        <dbReference type="ARBA" id="ARBA00022679"/>
    </source>
</evidence>
<protein>
    <recommendedName>
        <fullName evidence="3">L-Fucosyltransferase</fullName>
        <ecNumber evidence="3">2.4.1.-</ecNumber>
    </recommendedName>
</protein>
<reference evidence="4" key="1">
    <citation type="submission" date="2022-11" db="EMBL/GenBank/DDBJ databases">
        <title>Centuries of genome instability and evolution in soft-shell clam transmissible cancer (bioRxiv).</title>
        <authorList>
            <person name="Hart S.F.M."/>
            <person name="Yonemitsu M.A."/>
            <person name="Giersch R.M."/>
            <person name="Beal B.F."/>
            <person name="Arriagada G."/>
            <person name="Davis B.W."/>
            <person name="Ostrander E.A."/>
            <person name="Goff S.P."/>
            <person name="Metzger M.J."/>
        </authorList>
    </citation>
    <scope>NUCLEOTIDE SEQUENCE</scope>
    <source>
        <strain evidence="4">MELC-2E11</strain>
        <tissue evidence="4">Siphon/mantle</tissue>
    </source>
</reference>
<name>A0ABY7G5D8_MYAAR</name>
<dbReference type="EMBL" id="CP111027">
    <property type="protein sequence ID" value="WAR29645.1"/>
    <property type="molecule type" value="Genomic_DNA"/>
</dbReference>
<keyword evidence="5" id="KW-1185">Reference proteome</keyword>
<comment type="similarity">
    <text evidence="3">Belongs to the glycosyltransferase 11 family.</text>
</comment>
<evidence type="ECO:0000256" key="3">
    <source>
        <dbReference type="RuleBase" id="RU363129"/>
    </source>
</evidence>
<accession>A0ABY7G5D8</accession>
<evidence type="ECO:0000313" key="5">
    <source>
        <dbReference type="Proteomes" id="UP001164746"/>
    </source>
</evidence>
<sequence length="257" mass="29461">MPGRTGNDMFQVAALIGIAKRNGLIPLLNDRLSKMDWFYFPDLNFDFPLENVKKHHVEMPGVYADETENLNPAYNWTVRGYLQSWKYFENAASVVRQIFKIKSVYMTPAKNFLNSISKTGYVNVCLHYRRGDMLMTSAIRRGYTVAGLDFVAKAMTFYEQKFTNVTFVVLSDGIQWCRNNIKKSNVVFSPFEVAAIDFALLTSCDHVIVTSGTFGWWGAWLSRGTTAYYAGYPGVNTWLETKMDRSDYYPNDWIGIL</sequence>
<evidence type="ECO:0000256" key="1">
    <source>
        <dbReference type="ARBA" id="ARBA00022676"/>
    </source>
</evidence>
<dbReference type="PANTHER" id="PTHR11927">
    <property type="entry name" value="GALACTOSIDE 2-L-FUCOSYLTRANSFERASE"/>
    <property type="match status" value="1"/>
</dbReference>
<comment type="subcellular location">
    <subcellularLocation>
        <location evidence="3">Golgi apparatus</location>
        <location evidence="3">Golgi stack membrane</location>
        <topology evidence="3">Single-pass type II membrane protein</topology>
    </subcellularLocation>
</comment>
<proteinExistence type="inferred from homology"/>
<comment type="pathway">
    <text evidence="3">Protein modification; protein glycosylation.</text>
</comment>
<keyword evidence="3" id="KW-0333">Golgi apparatus</keyword>